<evidence type="ECO:0000313" key="1">
    <source>
        <dbReference type="EMBL" id="KAK5985123.1"/>
    </source>
</evidence>
<protein>
    <submittedName>
        <fullName evidence="1">Uncharacterized protein</fullName>
    </submittedName>
</protein>
<evidence type="ECO:0000313" key="2">
    <source>
        <dbReference type="Proteomes" id="UP001331761"/>
    </source>
</evidence>
<name>A0AAN8GAT3_TRICO</name>
<dbReference type="Proteomes" id="UP001331761">
    <property type="component" value="Unassembled WGS sequence"/>
</dbReference>
<organism evidence="1 2">
    <name type="scientific">Trichostrongylus colubriformis</name>
    <name type="common">Black scour worm</name>
    <dbReference type="NCBI Taxonomy" id="6319"/>
    <lineage>
        <taxon>Eukaryota</taxon>
        <taxon>Metazoa</taxon>
        <taxon>Ecdysozoa</taxon>
        <taxon>Nematoda</taxon>
        <taxon>Chromadorea</taxon>
        <taxon>Rhabditida</taxon>
        <taxon>Rhabditina</taxon>
        <taxon>Rhabditomorpha</taxon>
        <taxon>Strongyloidea</taxon>
        <taxon>Trichostrongylidae</taxon>
        <taxon>Trichostrongylus</taxon>
    </lineage>
</organism>
<keyword evidence="2" id="KW-1185">Reference proteome</keyword>
<gene>
    <name evidence="1" type="ORF">GCK32_004888</name>
</gene>
<dbReference type="EMBL" id="WIXE01002101">
    <property type="protein sequence ID" value="KAK5985123.1"/>
    <property type="molecule type" value="Genomic_DNA"/>
</dbReference>
<dbReference type="AlphaFoldDB" id="A0AAN8GAT3"/>
<comment type="caution">
    <text evidence="1">The sequence shown here is derived from an EMBL/GenBank/DDBJ whole genome shotgun (WGS) entry which is preliminary data.</text>
</comment>
<proteinExistence type="predicted"/>
<accession>A0AAN8GAT3</accession>
<reference evidence="1 2" key="1">
    <citation type="submission" date="2019-10" db="EMBL/GenBank/DDBJ databases">
        <title>Assembly and Annotation for the nematode Trichostrongylus colubriformis.</title>
        <authorList>
            <person name="Martin J."/>
        </authorList>
    </citation>
    <scope>NUCLEOTIDE SEQUENCE [LARGE SCALE GENOMIC DNA]</scope>
    <source>
        <strain evidence="1">G859</strain>
        <tissue evidence="1">Whole worm</tissue>
    </source>
</reference>
<sequence length="109" mass="12396">MWHHQHPEAPENFLAYCINLLEVFDAKLRTLADAISPRAAVQFFHHLFRFRKRGKSKRRFVGEVRVTDAGIALSIILLLEHLILLRSSPRPSHWLVVGSVARSEGCVSG</sequence>